<feature type="domain" description="RsbT co-antagonist protein RsbRD N-terminal" evidence="3">
    <location>
        <begin position="92"/>
        <end position="236"/>
    </location>
</feature>
<name>A0A4R0JNJ0_9ACTN</name>
<dbReference type="PANTHER" id="PTHR33744">
    <property type="entry name" value="CARBOHYDRATE DIACID REGULATOR"/>
    <property type="match status" value="1"/>
</dbReference>
<dbReference type="Pfam" id="PF17853">
    <property type="entry name" value="GGDEF_2"/>
    <property type="match status" value="1"/>
</dbReference>
<feature type="domain" description="CdaR GGDEF-like" evidence="4">
    <location>
        <begin position="246"/>
        <end position="357"/>
    </location>
</feature>
<evidence type="ECO:0000313" key="6">
    <source>
        <dbReference type="Proteomes" id="UP000293342"/>
    </source>
</evidence>
<dbReference type="InterPro" id="IPR025751">
    <property type="entry name" value="RsbRD_N_dom"/>
</dbReference>
<proteinExistence type="inferred from homology"/>
<dbReference type="AlphaFoldDB" id="A0A4R0JNJ0"/>
<comment type="similarity">
    <text evidence="1">Belongs to the CdaR family.</text>
</comment>
<keyword evidence="6" id="KW-1185">Reference proteome</keyword>
<evidence type="ECO:0000313" key="5">
    <source>
        <dbReference type="EMBL" id="TCC47464.1"/>
    </source>
</evidence>
<protein>
    <submittedName>
        <fullName evidence="5">PucR family transcriptional regulator</fullName>
    </submittedName>
</protein>
<reference evidence="5 6" key="1">
    <citation type="submission" date="2019-02" db="EMBL/GenBank/DDBJ databases">
        <title>Kribbella capetownensis sp. nov. and Kribbella speibonae sp. nov., isolated from soil.</title>
        <authorList>
            <person name="Curtis S.M."/>
            <person name="Norton I."/>
            <person name="Everest G.J."/>
            <person name="Meyers P.R."/>
        </authorList>
    </citation>
    <scope>NUCLEOTIDE SEQUENCE [LARGE SCALE GENOMIC DNA]</scope>
    <source>
        <strain evidence="5 6">YM53</strain>
    </source>
</reference>
<dbReference type="OrthoDB" id="3190266at2"/>
<comment type="caution">
    <text evidence="5">The sequence shown here is derived from an EMBL/GenBank/DDBJ whole genome shotgun (WGS) entry which is preliminary data.</text>
</comment>
<dbReference type="Gene3D" id="1.10.10.2840">
    <property type="entry name" value="PucR C-terminal helix-turn-helix domain"/>
    <property type="match status" value="1"/>
</dbReference>
<evidence type="ECO:0000259" key="4">
    <source>
        <dbReference type="Pfam" id="PF17853"/>
    </source>
</evidence>
<accession>A0A4R0JNJ0</accession>
<dbReference type="InterPro" id="IPR042070">
    <property type="entry name" value="PucR_C-HTH_sf"/>
</dbReference>
<evidence type="ECO:0000259" key="3">
    <source>
        <dbReference type="Pfam" id="PF14361"/>
    </source>
</evidence>
<dbReference type="Proteomes" id="UP000293342">
    <property type="component" value="Unassembled WGS sequence"/>
</dbReference>
<dbReference type="Pfam" id="PF13556">
    <property type="entry name" value="HTH_30"/>
    <property type="match status" value="1"/>
</dbReference>
<organism evidence="5 6">
    <name type="scientific">Kribbella capetownensis</name>
    <dbReference type="NCBI Taxonomy" id="1572659"/>
    <lineage>
        <taxon>Bacteria</taxon>
        <taxon>Bacillati</taxon>
        <taxon>Actinomycetota</taxon>
        <taxon>Actinomycetes</taxon>
        <taxon>Propionibacteriales</taxon>
        <taxon>Kribbellaceae</taxon>
        <taxon>Kribbella</taxon>
    </lineage>
</organism>
<dbReference type="EMBL" id="SJKD01000005">
    <property type="protein sequence ID" value="TCC47464.1"/>
    <property type="molecule type" value="Genomic_DNA"/>
</dbReference>
<dbReference type="InterPro" id="IPR051448">
    <property type="entry name" value="CdaR-like_regulators"/>
</dbReference>
<gene>
    <name evidence="5" type="ORF">E0H75_22025</name>
</gene>
<dbReference type="PANTHER" id="PTHR33744:SF1">
    <property type="entry name" value="DNA-BINDING TRANSCRIPTIONAL ACTIVATOR ADER"/>
    <property type="match status" value="1"/>
</dbReference>
<evidence type="ECO:0000256" key="1">
    <source>
        <dbReference type="ARBA" id="ARBA00006754"/>
    </source>
</evidence>
<dbReference type="InterPro" id="IPR025736">
    <property type="entry name" value="PucR_C-HTH_dom"/>
</dbReference>
<feature type="domain" description="PucR C-terminal helix-turn-helix" evidence="2">
    <location>
        <begin position="407"/>
        <end position="465"/>
    </location>
</feature>
<dbReference type="InterPro" id="IPR041522">
    <property type="entry name" value="CdaR_GGDEF"/>
</dbReference>
<sequence length="474" mass="51709">MISSTQPSSVPFSISVRSSIAVSSSQYCVAPSTTIRYHRVARGVPSGLCALATVCDAVPTMSEVVRREFGRTVVPRTAEALAESLLLHLRPVTDALVQTIYEQNPAYREMDSVPPDDLWRSCHDNVARVVQMIAGTDRRPGESTADEYFDAARETGRRRAEQRMPLDDVLRSFRLGGRLVWEALIDEARAQGVVDSDALLDIASKVWEVVDSTSSQVAAAYHAAERQLVRADERRRSTLWEGLLHGRAKDRAFVQEAATVLDVPVNGPYAVVAIDNLVDDECTVASLRRRLAGVHVGSAWQVRTHTVVGLLALGAEPHDAVLRSLRDAVRAPAGMSGVVSGLASVDVAYRQATLARRTLPSGETGVASLTERLPEALLLSAPELAEQLVQTWLVPLMEVPAAERELLLDTLERWVAAGGSVRRTAELAYCHRNTVINRLHRIHQITGRDLTDAASHLDLGLAIRAVRLFPPQSG</sequence>
<evidence type="ECO:0000259" key="2">
    <source>
        <dbReference type="Pfam" id="PF13556"/>
    </source>
</evidence>
<dbReference type="Pfam" id="PF14361">
    <property type="entry name" value="RsbRD_N"/>
    <property type="match status" value="1"/>
</dbReference>